<dbReference type="PROSITE" id="PS50850">
    <property type="entry name" value="MFS"/>
    <property type="match status" value="1"/>
</dbReference>
<dbReference type="AlphaFoldDB" id="A0A094IRK2"/>
<proteinExistence type="predicted"/>
<feature type="transmembrane region" description="Helical" evidence="7">
    <location>
        <begin position="104"/>
        <end position="122"/>
    </location>
</feature>
<feature type="domain" description="Major facilitator superfamily (MFS) profile" evidence="8">
    <location>
        <begin position="16"/>
        <end position="399"/>
    </location>
</feature>
<keyword evidence="10" id="KW-1185">Reference proteome</keyword>
<dbReference type="eggNOG" id="COG2814">
    <property type="taxonomic scope" value="Bacteria"/>
</dbReference>
<accession>A0A094IRK2</accession>
<comment type="subcellular location">
    <subcellularLocation>
        <location evidence="1">Cell membrane</location>
        <topology evidence="1">Multi-pass membrane protein</topology>
    </subcellularLocation>
</comment>
<keyword evidence="4 7" id="KW-0812">Transmembrane</keyword>
<dbReference type="STRING" id="1517416.IDAT_01255"/>
<feature type="transmembrane region" description="Helical" evidence="7">
    <location>
        <begin position="16"/>
        <end position="38"/>
    </location>
</feature>
<gene>
    <name evidence="9" type="ORF">IDAT_01255</name>
</gene>
<dbReference type="PANTHER" id="PTHR23517:SF3">
    <property type="entry name" value="INTEGRAL MEMBRANE TRANSPORT PROTEIN"/>
    <property type="match status" value="1"/>
</dbReference>
<dbReference type="Gene3D" id="1.20.1250.20">
    <property type="entry name" value="MFS general substrate transporter like domains"/>
    <property type="match status" value="2"/>
</dbReference>
<feature type="transmembrane region" description="Helical" evidence="7">
    <location>
        <begin position="142"/>
        <end position="165"/>
    </location>
</feature>
<dbReference type="PANTHER" id="PTHR23517">
    <property type="entry name" value="RESISTANCE PROTEIN MDTM, PUTATIVE-RELATED-RELATED"/>
    <property type="match status" value="1"/>
</dbReference>
<evidence type="ECO:0000313" key="10">
    <source>
        <dbReference type="Proteomes" id="UP000053718"/>
    </source>
</evidence>
<comment type="caution">
    <text evidence="9">The sequence shown here is derived from an EMBL/GenBank/DDBJ whole genome shotgun (WGS) entry which is preliminary data.</text>
</comment>
<keyword evidence="5 7" id="KW-1133">Transmembrane helix</keyword>
<dbReference type="SUPFAM" id="SSF103473">
    <property type="entry name" value="MFS general substrate transporter"/>
    <property type="match status" value="1"/>
</dbReference>
<dbReference type="GO" id="GO:0022857">
    <property type="term" value="F:transmembrane transporter activity"/>
    <property type="evidence" value="ECO:0007669"/>
    <property type="project" value="InterPro"/>
</dbReference>
<evidence type="ECO:0000256" key="6">
    <source>
        <dbReference type="ARBA" id="ARBA00023136"/>
    </source>
</evidence>
<feature type="transmembrane region" description="Helical" evidence="7">
    <location>
        <begin position="253"/>
        <end position="277"/>
    </location>
</feature>
<feature type="transmembrane region" description="Helical" evidence="7">
    <location>
        <begin position="171"/>
        <end position="190"/>
    </location>
</feature>
<feature type="transmembrane region" description="Helical" evidence="7">
    <location>
        <begin position="80"/>
        <end position="98"/>
    </location>
</feature>
<dbReference type="InterPro" id="IPR020846">
    <property type="entry name" value="MFS_dom"/>
</dbReference>
<dbReference type="InterPro" id="IPR050171">
    <property type="entry name" value="MFS_Transporters"/>
</dbReference>
<dbReference type="InterPro" id="IPR036259">
    <property type="entry name" value="MFS_trans_sf"/>
</dbReference>
<evidence type="ECO:0000256" key="1">
    <source>
        <dbReference type="ARBA" id="ARBA00004651"/>
    </source>
</evidence>
<name>A0A094IRK2_9GAMM</name>
<dbReference type="EMBL" id="JPIN01000001">
    <property type="protein sequence ID" value="KFZ29757.1"/>
    <property type="molecule type" value="Genomic_DNA"/>
</dbReference>
<feature type="transmembrane region" description="Helical" evidence="7">
    <location>
        <begin position="376"/>
        <end position="394"/>
    </location>
</feature>
<feature type="transmembrane region" description="Helical" evidence="7">
    <location>
        <begin position="350"/>
        <end position="370"/>
    </location>
</feature>
<feature type="transmembrane region" description="Helical" evidence="7">
    <location>
        <begin position="224"/>
        <end position="247"/>
    </location>
</feature>
<evidence type="ECO:0000256" key="4">
    <source>
        <dbReference type="ARBA" id="ARBA00022692"/>
    </source>
</evidence>
<dbReference type="GO" id="GO:0005886">
    <property type="term" value="C:plasma membrane"/>
    <property type="evidence" value="ECO:0007669"/>
    <property type="project" value="UniProtKB-SubCell"/>
</dbReference>
<dbReference type="InterPro" id="IPR011701">
    <property type="entry name" value="MFS"/>
</dbReference>
<protein>
    <recommendedName>
        <fullName evidence="8">Major facilitator superfamily (MFS) profile domain-containing protein</fullName>
    </recommendedName>
</protein>
<evidence type="ECO:0000256" key="7">
    <source>
        <dbReference type="SAM" id="Phobius"/>
    </source>
</evidence>
<evidence type="ECO:0000256" key="5">
    <source>
        <dbReference type="ARBA" id="ARBA00022989"/>
    </source>
</evidence>
<feature type="transmembrane region" description="Helical" evidence="7">
    <location>
        <begin position="50"/>
        <end position="68"/>
    </location>
</feature>
<sequence length="399" mass="43704">MIIQQYFKMLAQHPRFLMFGFLATFFSSFGQTFFLALFTDTLIDAYQLSYSSYGAIYAGATFAGGFLLMRIGKRIDTVSLGKFTAFAFFGFALAAALITWNIHVLVLCVALAGLRLFGQGFMGHIAMTSMGRYFSAQRGKAVAFAGMGFPLAELILPLLIISLLAFFGWQAVWWGVAVSLLLALPLMVYLQGAKPVAGSVTEPTSEKVIEPTLRQRDLLRDAKFWQVLPALLGLPFVFTAVILNQFWLAEQFVWSPAGTATAIAAFSLTRVTMSVFAGDWIDTIGSRKLIGLNIIPLAMGVVLLSFGFGLWSWWAYLALAGISAGINSAISGSLWAEIYGTKQLGTVRALVHALMVFSTGLSPFLMGLMIDWQITPQWMLLSFAGLLVLAWLNARRLPS</sequence>
<evidence type="ECO:0000313" key="9">
    <source>
        <dbReference type="EMBL" id="KFZ29757.1"/>
    </source>
</evidence>
<evidence type="ECO:0000256" key="2">
    <source>
        <dbReference type="ARBA" id="ARBA00022448"/>
    </source>
</evidence>
<dbReference type="Proteomes" id="UP000053718">
    <property type="component" value="Unassembled WGS sequence"/>
</dbReference>
<dbReference type="RefSeq" id="WP_034729473.1">
    <property type="nucleotide sequence ID" value="NZ_JPIN01000001.1"/>
</dbReference>
<organism evidence="9 10">
    <name type="scientific">Pseudidiomarina atlantica</name>
    <dbReference type="NCBI Taxonomy" id="1517416"/>
    <lineage>
        <taxon>Bacteria</taxon>
        <taxon>Pseudomonadati</taxon>
        <taxon>Pseudomonadota</taxon>
        <taxon>Gammaproteobacteria</taxon>
        <taxon>Alteromonadales</taxon>
        <taxon>Idiomarinaceae</taxon>
        <taxon>Pseudidiomarina</taxon>
    </lineage>
</organism>
<keyword evidence="3" id="KW-1003">Cell membrane</keyword>
<dbReference type="OrthoDB" id="1404228at2"/>
<dbReference type="Pfam" id="PF07690">
    <property type="entry name" value="MFS_1"/>
    <property type="match status" value="1"/>
</dbReference>
<keyword evidence="6 7" id="KW-0472">Membrane</keyword>
<keyword evidence="2" id="KW-0813">Transport</keyword>
<feature type="transmembrane region" description="Helical" evidence="7">
    <location>
        <begin position="289"/>
        <end position="308"/>
    </location>
</feature>
<evidence type="ECO:0000259" key="8">
    <source>
        <dbReference type="PROSITE" id="PS50850"/>
    </source>
</evidence>
<feature type="transmembrane region" description="Helical" evidence="7">
    <location>
        <begin position="314"/>
        <end position="338"/>
    </location>
</feature>
<evidence type="ECO:0000256" key="3">
    <source>
        <dbReference type="ARBA" id="ARBA00022475"/>
    </source>
</evidence>
<reference evidence="9 10" key="1">
    <citation type="submission" date="2014-06" db="EMBL/GenBank/DDBJ databases">
        <title>Draft genome sequence of Idiomarina sp. MCCC 1A10513.</title>
        <authorList>
            <person name="Du J."/>
            <person name="Lai Q."/>
            <person name="Shao Z."/>
        </authorList>
    </citation>
    <scope>NUCLEOTIDE SEQUENCE [LARGE SCALE GENOMIC DNA]</scope>
    <source>
        <strain evidence="9 10">MCCC 1A10513</strain>
    </source>
</reference>